<sequence>MADQTPKIDNSNNKNLSPHHTTNHNSPSISQDEQNIIDILAKEQHNTPKTFTQISSDVPMKFDIDYDYQAESLELELQRLRESPKSSELSFTLMNPFEINQNGLKVETDRQLSDLFGQGSRQQRSRLQSKRLAMYSEPTIQMFFDRWGKDVVARWEHKRLDISFMVRFALQLNLDHQEAHYGISPEYKDTIVYERFKEMTGKERNQAIDEIHKILGKTEGTRRLFAFLRTLRYHSISRNWTKLKQSWIREGMMTGRQAANLEKRFGLSEDPGSIVEIPTSTLGPRASKTKKDFIGKLHVVYVLNSIYGGAKGKERLLLTYYLHERSYPRRWWTSFDLETASREFGVDILSMLLIGDALQFGSKNLQDSVWDRWSLERAYSDMMLVVDEGVYVLPWVESAERAWLYRNCGQLYQDRVRELSLRVHGRGGMGNYRGTELIWADLGLNVKILNEYYTGISGTGQSEVIKHLHGVVEDCSEYEKLAYSTWHSDFCLVPPNPHVSTYRVHERFAFVLAGQLEGIRYFVRHPWQSLKSILSTFTKNGKGYIMSEPAKGYLINMLRA</sequence>
<feature type="region of interest" description="Disordered" evidence="1">
    <location>
        <begin position="1"/>
        <end position="30"/>
    </location>
</feature>
<evidence type="ECO:0000313" key="3">
    <source>
        <dbReference type="Proteomes" id="UP001164743"/>
    </source>
</evidence>
<organism evidence="2 3">
    <name type="scientific">Puccinia triticina</name>
    <dbReference type="NCBI Taxonomy" id="208348"/>
    <lineage>
        <taxon>Eukaryota</taxon>
        <taxon>Fungi</taxon>
        <taxon>Dikarya</taxon>
        <taxon>Basidiomycota</taxon>
        <taxon>Pucciniomycotina</taxon>
        <taxon>Pucciniomycetes</taxon>
        <taxon>Pucciniales</taxon>
        <taxon>Pucciniaceae</taxon>
        <taxon>Puccinia</taxon>
    </lineage>
</organism>
<dbReference type="RefSeq" id="XP_053017881.1">
    <property type="nucleotide sequence ID" value="XM_053166684.1"/>
</dbReference>
<feature type="compositionally biased region" description="Polar residues" evidence="1">
    <location>
        <begin position="7"/>
        <end position="30"/>
    </location>
</feature>
<dbReference type="GeneID" id="77807579"/>
<name>A0ABY7CAW4_9BASI</name>
<gene>
    <name evidence="2" type="ORF">PtA15_2A643</name>
</gene>
<proteinExistence type="predicted"/>
<dbReference type="Proteomes" id="UP001164743">
    <property type="component" value="Chromosome 2A"/>
</dbReference>
<evidence type="ECO:0000313" key="2">
    <source>
        <dbReference type="EMBL" id="WAQ82326.1"/>
    </source>
</evidence>
<accession>A0ABY7CAW4</accession>
<reference evidence="2" key="1">
    <citation type="submission" date="2022-10" db="EMBL/GenBank/DDBJ databases">
        <title>Puccinia triticina Genome sequencing and assembly.</title>
        <authorList>
            <person name="Li C."/>
        </authorList>
    </citation>
    <scope>NUCLEOTIDE SEQUENCE</scope>
    <source>
        <strain evidence="2">Pt15</strain>
    </source>
</reference>
<dbReference type="EMBL" id="CP110422">
    <property type="protein sequence ID" value="WAQ82326.1"/>
    <property type="molecule type" value="Genomic_DNA"/>
</dbReference>
<evidence type="ECO:0000256" key="1">
    <source>
        <dbReference type="SAM" id="MobiDB-lite"/>
    </source>
</evidence>
<keyword evidence="3" id="KW-1185">Reference proteome</keyword>
<protein>
    <submittedName>
        <fullName evidence="2">Uncharacterized protein</fullName>
    </submittedName>
</protein>